<organism evidence="1 2">
    <name type="scientific">Panagrolaimus sp. JU765</name>
    <dbReference type="NCBI Taxonomy" id="591449"/>
    <lineage>
        <taxon>Eukaryota</taxon>
        <taxon>Metazoa</taxon>
        <taxon>Ecdysozoa</taxon>
        <taxon>Nematoda</taxon>
        <taxon>Chromadorea</taxon>
        <taxon>Rhabditida</taxon>
        <taxon>Tylenchina</taxon>
        <taxon>Panagrolaimomorpha</taxon>
        <taxon>Panagrolaimoidea</taxon>
        <taxon>Panagrolaimidae</taxon>
        <taxon>Panagrolaimus</taxon>
    </lineage>
</organism>
<accession>A0AC34R3S6</accession>
<dbReference type="WBParaSite" id="JU765_v2.g3116.t1">
    <property type="protein sequence ID" value="JU765_v2.g3116.t1"/>
    <property type="gene ID" value="JU765_v2.g3116"/>
</dbReference>
<proteinExistence type="predicted"/>
<dbReference type="Proteomes" id="UP000887576">
    <property type="component" value="Unplaced"/>
</dbReference>
<evidence type="ECO:0000313" key="2">
    <source>
        <dbReference type="WBParaSite" id="JU765_v2.g3116.t1"/>
    </source>
</evidence>
<sequence length="79" mass="9100">MIAVCCIGCLPFTWANLWTEPKILLINVTAPEQGYRWDLYNQNLFPAWKNSLNTAIVTAIGSVFAFFMNLFVSYKLIRH</sequence>
<evidence type="ECO:0000313" key="1">
    <source>
        <dbReference type="Proteomes" id="UP000887576"/>
    </source>
</evidence>
<name>A0AC34R3S6_9BILA</name>
<reference evidence="2" key="1">
    <citation type="submission" date="2022-11" db="UniProtKB">
        <authorList>
            <consortium name="WormBaseParasite"/>
        </authorList>
    </citation>
    <scope>IDENTIFICATION</scope>
</reference>
<protein>
    <submittedName>
        <fullName evidence="2">Uncharacterized protein</fullName>
    </submittedName>
</protein>